<keyword evidence="14" id="KW-0653">Protein transport</keyword>
<organism evidence="20">
    <name type="scientific">Amphimedon queenslandica</name>
    <name type="common">Sponge</name>
    <dbReference type="NCBI Taxonomy" id="400682"/>
    <lineage>
        <taxon>Eukaryota</taxon>
        <taxon>Metazoa</taxon>
        <taxon>Porifera</taxon>
        <taxon>Demospongiae</taxon>
        <taxon>Heteroscleromorpha</taxon>
        <taxon>Haplosclerida</taxon>
        <taxon>Niphatidae</taxon>
        <taxon>Amphimedon</taxon>
    </lineage>
</organism>
<keyword evidence="11" id="KW-0808">Transferase</keyword>
<sequence>MKLIPLLQCIIRQKVHSSVLSPLGVPRIKPVSTARRSLVFVSRPQNKYEDSSYWNIRWTGGTTIWHKWEVDELLKKHYHFLQTGNNQSSIFVPLCGKSIDMKWLADKGHAVVGIDIVELAAQQFFTESNIPFKKYTTDDFSVYESTDDMMKIKFIVGDLFKCSVERIGSFDAIWDCNSIIAINPDDTKRYAKLLDSLLKSSGRILLSTYEFEDLSGRDQPPHNLPPDAVKDSILVLDQEPETVSIVKEWQLSREARTYMNGLVKRKKRVQFGLLEHPSFVSPILRKAPVHTAKIFLYGKGGVGKTSTVCKLAGLPVPSSHHETLGIQTTLVYWPIKTEPSDSSPVELMQLELWDSGERAMRKFEHIFPSCLSSTNAIAFFFSYNDRQSWVELPEIITQAAATNRTESHLKIVIATKSDTPHQVVEPEEVERFQKEYDIKVLSLSNTLVNSDGRFDGQRELSDICNVLNELSEMIINHEKRLSLLQQQQTVRKQLQDIEISDI</sequence>
<comment type="similarity">
    <text evidence="4">Belongs to the class I-like SAM-binding methyltransferase superfamily. TPMT family.</text>
</comment>
<keyword evidence="9" id="KW-0963">Cytoplasm</keyword>
<evidence type="ECO:0000256" key="8">
    <source>
        <dbReference type="ARBA" id="ARBA00022483"/>
    </source>
</evidence>
<dbReference type="OrthoDB" id="276151at2759"/>
<dbReference type="STRING" id="400682.A0A1X7VEH8"/>
<name>A0A1X7VEH8_AMPQE</name>
<keyword evidence="16" id="KW-0547">Nucleotide-binding</keyword>
<evidence type="ECO:0000256" key="9">
    <source>
        <dbReference type="ARBA" id="ARBA00022490"/>
    </source>
</evidence>
<keyword evidence="18" id="KW-0966">Cell projection</keyword>
<dbReference type="InterPro" id="IPR039677">
    <property type="entry name" value="RSG1"/>
</dbReference>
<evidence type="ECO:0000256" key="3">
    <source>
        <dbReference type="ARBA" id="ARBA00006270"/>
    </source>
</evidence>
<dbReference type="PANTHER" id="PTHR14983">
    <property type="entry name" value="CILIOGENESIS AND PLANAR POLARITY EFFECTOR 2"/>
    <property type="match status" value="1"/>
</dbReference>
<dbReference type="InterPro" id="IPR027417">
    <property type="entry name" value="P-loop_NTPase"/>
</dbReference>
<dbReference type="SUPFAM" id="SSF53335">
    <property type="entry name" value="S-adenosyl-L-methionine-dependent methyltransferases"/>
    <property type="match status" value="1"/>
</dbReference>
<evidence type="ECO:0000256" key="11">
    <source>
        <dbReference type="ARBA" id="ARBA00022679"/>
    </source>
</evidence>
<dbReference type="GO" id="GO:0015031">
    <property type="term" value="P:protein transport"/>
    <property type="evidence" value="ECO:0007669"/>
    <property type="project" value="UniProtKB-KW"/>
</dbReference>
<dbReference type="Pfam" id="PF00071">
    <property type="entry name" value="Ras"/>
    <property type="match status" value="1"/>
</dbReference>
<dbReference type="InterPro" id="IPR001806">
    <property type="entry name" value="Small_GTPase"/>
</dbReference>
<dbReference type="GO" id="GO:0006887">
    <property type="term" value="P:exocytosis"/>
    <property type="evidence" value="ECO:0007669"/>
    <property type="project" value="UniProtKB-KW"/>
</dbReference>
<protein>
    <recommendedName>
        <fullName evidence="6">Ciliogenesis and planar polarity effector 2</fullName>
        <ecNumber evidence="5">2.1.1.67</ecNumber>
    </recommendedName>
    <alternativeName>
        <fullName evidence="19">REM2- and Rab-like small GTPase 1</fullName>
    </alternativeName>
</protein>
<keyword evidence="10" id="KW-0489">Methyltransferase</keyword>
<comment type="similarity">
    <text evidence="3">Belongs to the small GTPase superfamily. Rab family.</text>
</comment>
<evidence type="ECO:0000256" key="18">
    <source>
        <dbReference type="ARBA" id="ARBA00023273"/>
    </source>
</evidence>
<dbReference type="SUPFAM" id="SSF52540">
    <property type="entry name" value="P-loop containing nucleoside triphosphate hydrolases"/>
    <property type="match status" value="1"/>
</dbReference>
<dbReference type="EC" id="2.1.1.67" evidence="5"/>
<proteinExistence type="inferred from homology"/>
<evidence type="ECO:0000256" key="2">
    <source>
        <dbReference type="ARBA" id="ARBA00004120"/>
    </source>
</evidence>
<dbReference type="GO" id="GO:0003924">
    <property type="term" value="F:GTPase activity"/>
    <property type="evidence" value="ECO:0007669"/>
    <property type="project" value="InterPro"/>
</dbReference>
<evidence type="ECO:0000256" key="6">
    <source>
        <dbReference type="ARBA" id="ARBA00021423"/>
    </source>
</evidence>
<dbReference type="Gene3D" id="3.40.50.150">
    <property type="entry name" value="Vaccinia Virus protein VP39"/>
    <property type="match status" value="1"/>
</dbReference>
<keyword evidence="15" id="KW-0969">Cilium</keyword>
<dbReference type="CDD" id="cd02440">
    <property type="entry name" value="AdoMet_MTases"/>
    <property type="match status" value="1"/>
</dbReference>
<dbReference type="PROSITE" id="PS51585">
    <property type="entry name" value="SAM_MT_TPMT"/>
    <property type="match status" value="1"/>
</dbReference>
<dbReference type="PROSITE" id="PS51419">
    <property type="entry name" value="RAB"/>
    <property type="match status" value="1"/>
</dbReference>
<keyword evidence="7" id="KW-0813">Transport</keyword>
<evidence type="ECO:0000256" key="5">
    <source>
        <dbReference type="ARBA" id="ARBA00011905"/>
    </source>
</evidence>
<comment type="subcellular location">
    <subcellularLocation>
        <location evidence="2">Cytoplasm</location>
        <location evidence="2">Cytoskeleton</location>
        <location evidence="2">Cilium basal body</location>
    </subcellularLocation>
</comment>
<dbReference type="EnsemblMetazoa" id="Aqu2.1.38124_001">
    <property type="protein sequence ID" value="Aqu2.1.38124_001"/>
    <property type="gene ID" value="Aqu2.1.38124"/>
</dbReference>
<dbReference type="InterPro" id="IPR008854">
    <property type="entry name" value="TPMT"/>
</dbReference>
<evidence type="ECO:0000256" key="13">
    <source>
        <dbReference type="ARBA" id="ARBA00022794"/>
    </source>
</evidence>
<keyword evidence="16" id="KW-0342">GTP-binding</keyword>
<dbReference type="InterPro" id="IPR029063">
    <property type="entry name" value="SAM-dependent_MTases_sf"/>
</dbReference>
<evidence type="ECO:0000256" key="17">
    <source>
        <dbReference type="ARBA" id="ARBA00023212"/>
    </source>
</evidence>
<dbReference type="FunFam" id="3.40.50.150:FF:000101">
    <property type="entry name" value="Thiopurine S-methyltransferase"/>
    <property type="match status" value="1"/>
</dbReference>
<dbReference type="AlphaFoldDB" id="A0A1X7VEH8"/>
<dbReference type="GO" id="GO:0008119">
    <property type="term" value="F:thiopurine S-methyltransferase activity"/>
    <property type="evidence" value="ECO:0007669"/>
    <property type="project" value="UniProtKB-EC"/>
</dbReference>
<keyword evidence="8" id="KW-0268">Exocytosis</keyword>
<keyword evidence="17" id="KW-0206">Cytoskeleton</keyword>
<evidence type="ECO:0000256" key="15">
    <source>
        <dbReference type="ARBA" id="ARBA00023069"/>
    </source>
</evidence>
<evidence type="ECO:0000256" key="14">
    <source>
        <dbReference type="ARBA" id="ARBA00022927"/>
    </source>
</evidence>
<evidence type="ECO:0000256" key="7">
    <source>
        <dbReference type="ARBA" id="ARBA00022448"/>
    </source>
</evidence>
<dbReference type="Gene3D" id="3.40.50.300">
    <property type="entry name" value="P-loop containing nucleotide triphosphate hydrolases"/>
    <property type="match status" value="1"/>
</dbReference>
<keyword evidence="12" id="KW-0949">S-adenosyl-L-methionine</keyword>
<evidence type="ECO:0000313" key="20">
    <source>
        <dbReference type="EnsemblMetazoa" id="Aqu2.1.38124_001"/>
    </source>
</evidence>
<evidence type="ECO:0000256" key="1">
    <source>
        <dbReference type="ARBA" id="ARBA00000903"/>
    </source>
</evidence>
<dbReference type="GO" id="GO:0005525">
    <property type="term" value="F:GTP binding"/>
    <property type="evidence" value="ECO:0007669"/>
    <property type="project" value="UniProtKB-KW"/>
</dbReference>
<reference evidence="20" key="1">
    <citation type="submission" date="2017-05" db="UniProtKB">
        <authorList>
            <consortium name="EnsemblMetazoa"/>
        </authorList>
    </citation>
    <scope>IDENTIFICATION</scope>
</reference>
<keyword evidence="13" id="KW-0970">Cilium biogenesis/degradation</keyword>
<evidence type="ECO:0000256" key="10">
    <source>
        <dbReference type="ARBA" id="ARBA00022603"/>
    </source>
</evidence>
<comment type="catalytic activity">
    <reaction evidence="1">
        <text>S-adenosyl-L-methionine + a thiopurine = S-adenosyl-L-homocysteine + a thiopurine S-methylether.</text>
        <dbReference type="EC" id="2.1.1.67"/>
    </reaction>
</comment>
<dbReference type="PANTHER" id="PTHR14983:SF1">
    <property type="entry name" value="CILIOGENESIS AND PLANAR POLARITY EFFECTOR 2"/>
    <property type="match status" value="1"/>
</dbReference>
<evidence type="ECO:0000256" key="12">
    <source>
        <dbReference type="ARBA" id="ARBA00022691"/>
    </source>
</evidence>
<dbReference type="GO" id="GO:0032259">
    <property type="term" value="P:methylation"/>
    <property type="evidence" value="ECO:0007669"/>
    <property type="project" value="UniProtKB-KW"/>
</dbReference>
<dbReference type="InParanoid" id="A0A1X7VEH8"/>
<evidence type="ECO:0000256" key="19">
    <source>
        <dbReference type="ARBA" id="ARBA00030243"/>
    </source>
</evidence>
<evidence type="ECO:0000256" key="16">
    <source>
        <dbReference type="ARBA" id="ARBA00023134"/>
    </source>
</evidence>
<dbReference type="Pfam" id="PF05724">
    <property type="entry name" value="TPMT"/>
    <property type="match status" value="1"/>
</dbReference>
<evidence type="ECO:0000256" key="4">
    <source>
        <dbReference type="ARBA" id="ARBA00008145"/>
    </source>
</evidence>
<accession>A0A1X7VEH8</accession>
<dbReference type="GO" id="GO:0030030">
    <property type="term" value="P:cell projection organization"/>
    <property type="evidence" value="ECO:0007669"/>
    <property type="project" value="UniProtKB-KW"/>
</dbReference>